<organism evidence="1 2">
    <name type="scientific">Cupriavidus lacunae</name>
    <dbReference type="NCBI Taxonomy" id="2666307"/>
    <lineage>
        <taxon>Bacteria</taxon>
        <taxon>Pseudomonadati</taxon>
        <taxon>Pseudomonadota</taxon>
        <taxon>Betaproteobacteria</taxon>
        <taxon>Burkholderiales</taxon>
        <taxon>Burkholderiaceae</taxon>
        <taxon>Cupriavidus</taxon>
    </lineage>
</organism>
<evidence type="ECO:0000313" key="2">
    <source>
        <dbReference type="Proteomes" id="UP000255165"/>
    </source>
</evidence>
<accession>A0A370NYF6</accession>
<protein>
    <submittedName>
        <fullName evidence="1">Uncharacterized protein</fullName>
    </submittedName>
</protein>
<reference evidence="2" key="1">
    <citation type="submission" date="2018-06" db="EMBL/GenBank/DDBJ databases">
        <authorList>
            <person name="Feng T."/>
            <person name="Jeon C.O."/>
        </authorList>
    </citation>
    <scope>NUCLEOTIDE SEQUENCE [LARGE SCALE GENOMIC DNA]</scope>
    <source>
        <strain evidence="2">S23</strain>
    </source>
</reference>
<dbReference type="RefSeq" id="WP_115014098.1">
    <property type="nucleotide sequence ID" value="NZ_QKWJ01000007.1"/>
</dbReference>
<comment type="caution">
    <text evidence="1">The sequence shown here is derived from an EMBL/GenBank/DDBJ whole genome shotgun (WGS) entry which is preliminary data.</text>
</comment>
<name>A0A370NYF6_9BURK</name>
<gene>
    <name evidence="1" type="ORF">DN412_08520</name>
</gene>
<proteinExistence type="predicted"/>
<dbReference type="EMBL" id="QKWJ01000007">
    <property type="protein sequence ID" value="RDK10661.1"/>
    <property type="molecule type" value="Genomic_DNA"/>
</dbReference>
<dbReference type="Proteomes" id="UP000255165">
    <property type="component" value="Unassembled WGS sequence"/>
</dbReference>
<sequence>MAFTKQETPQIVACTAEGDMLDGTDGLFFGTTDGYVMREDVGTSFDGLAIKAVMRLQFNQFKLPANKKRFRKLVLEMEALDSVNISFRQQFDYSDGNYAASGTQGANAGAGGGVWDASSWDTFYWSQPLVSQAEANIDGVGRNMSRVLWHESAATSLKRFVRFDAAPSSDVNDALDTLSSGLDTLQGDVNRALKLPAGTADQTLALTAGQRANLVLALDASGNLTTNGGINGISDRRMLWARAKSAFGVA</sequence>
<evidence type="ECO:0000313" key="1">
    <source>
        <dbReference type="EMBL" id="RDK10661.1"/>
    </source>
</evidence>
<dbReference type="AlphaFoldDB" id="A0A370NYF6"/>
<keyword evidence="2" id="KW-1185">Reference proteome</keyword>